<feature type="domain" description="HTH cro/C1-type" evidence="4">
    <location>
        <begin position="8"/>
        <end position="62"/>
    </location>
</feature>
<name>A0A9X2X014_9GAMM</name>
<dbReference type="SUPFAM" id="SSF47413">
    <property type="entry name" value="lambda repressor-like DNA-binding domains"/>
    <property type="match status" value="1"/>
</dbReference>
<keyword evidence="6" id="KW-1185">Reference proteome</keyword>
<sequence length="213" mass="24033">MHSIAERIKQLRKSKGLTQKELGRKVGVTSVTISKWELDIAIPKSKSAIELCKIFNVDLQWLMRGVSQSIDFGISPIKANEEIVKVPYFDDIQASAGNGCEVMFENADYELVMPEFFFKKASKNLVCLKVSGDSMEPEFKDGSILSIDIKDKKVKDGNCYVINHNGLLRLKCLEKIPNGFVLKSYNSMYKDVVVTESESLCILGRVIFQLSFY</sequence>
<dbReference type="Pfam" id="PF00717">
    <property type="entry name" value="Peptidase_S24"/>
    <property type="match status" value="1"/>
</dbReference>
<protein>
    <submittedName>
        <fullName evidence="5">XRE family transcriptional regulator</fullName>
    </submittedName>
</protein>
<evidence type="ECO:0000256" key="3">
    <source>
        <dbReference type="ARBA" id="ARBA00023163"/>
    </source>
</evidence>
<gene>
    <name evidence="5" type="ORF">NE536_22660</name>
</gene>
<dbReference type="PROSITE" id="PS50943">
    <property type="entry name" value="HTH_CROC1"/>
    <property type="match status" value="1"/>
</dbReference>
<dbReference type="InterPro" id="IPR039418">
    <property type="entry name" value="LexA-like"/>
</dbReference>
<dbReference type="InterPro" id="IPR010982">
    <property type="entry name" value="Lambda_DNA-bd_dom_sf"/>
</dbReference>
<dbReference type="CDD" id="cd06529">
    <property type="entry name" value="S24_LexA-like"/>
    <property type="match status" value="1"/>
</dbReference>
<dbReference type="RefSeq" id="WP_261274108.1">
    <property type="nucleotide sequence ID" value="NZ_JAMTCC010000106.1"/>
</dbReference>
<dbReference type="Gene3D" id="2.10.109.10">
    <property type="entry name" value="Umud Fragment, subunit A"/>
    <property type="match status" value="1"/>
</dbReference>
<dbReference type="PANTHER" id="PTHR40661:SF3">
    <property type="entry name" value="FELS-1 PROPHAGE TRANSCRIPTIONAL REGULATOR"/>
    <property type="match status" value="1"/>
</dbReference>
<comment type="caution">
    <text evidence="5">The sequence shown here is derived from an EMBL/GenBank/DDBJ whole genome shotgun (WGS) entry which is preliminary data.</text>
</comment>
<dbReference type="Gene3D" id="1.10.260.40">
    <property type="entry name" value="lambda repressor-like DNA-binding domains"/>
    <property type="match status" value="1"/>
</dbReference>
<proteinExistence type="predicted"/>
<dbReference type="InterPro" id="IPR036286">
    <property type="entry name" value="LexA/Signal_pep-like_sf"/>
</dbReference>
<evidence type="ECO:0000313" key="5">
    <source>
        <dbReference type="EMBL" id="MCT7948147.1"/>
    </source>
</evidence>
<accession>A0A9X2X014</accession>
<dbReference type="SUPFAM" id="SSF51306">
    <property type="entry name" value="LexA/Signal peptidase"/>
    <property type="match status" value="1"/>
</dbReference>
<dbReference type="EMBL" id="JAMTCC010000106">
    <property type="protein sequence ID" value="MCT7948147.1"/>
    <property type="molecule type" value="Genomic_DNA"/>
</dbReference>
<dbReference type="Pfam" id="PF01381">
    <property type="entry name" value="HTH_3"/>
    <property type="match status" value="1"/>
</dbReference>
<dbReference type="Proteomes" id="UP001155604">
    <property type="component" value="Unassembled WGS sequence"/>
</dbReference>
<dbReference type="CDD" id="cd00093">
    <property type="entry name" value="HTH_XRE"/>
    <property type="match status" value="1"/>
</dbReference>
<dbReference type="AlphaFoldDB" id="A0A9X2X014"/>
<keyword evidence="2" id="KW-0238">DNA-binding</keyword>
<organism evidence="5 6">
    <name type="scientific">Shewanella septentrionalis</name>
    <dbReference type="NCBI Taxonomy" id="2952223"/>
    <lineage>
        <taxon>Bacteria</taxon>
        <taxon>Pseudomonadati</taxon>
        <taxon>Pseudomonadota</taxon>
        <taxon>Gammaproteobacteria</taxon>
        <taxon>Alteromonadales</taxon>
        <taxon>Shewanellaceae</taxon>
        <taxon>Shewanella</taxon>
    </lineage>
</organism>
<keyword evidence="1" id="KW-0805">Transcription regulation</keyword>
<dbReference type="GO" id="GO:0003677">
    <property type="term" value="F:DNA binding"/>
    <property type="evidence" value="ECO:0007669"/>
    <property type="project" value="UniProtKB-KW"/>
</dbReference>
<dbReference type="SMART" id="SM00530">
    <property type="entry name" value="HTH_XRE"/>
    <property type="match status" value="1"/>
</dbReference>
<dbReference type="InterPro" id="IPR001387">
    <property type="entry name" value="Cro/C1-type_HTH"/>
</dbReference>
<evidence type="ECO:0000256" key="2">
    <source>
        <dbReference type="ARBA" id="ARBA00023125"/>
    </source>
</evidence>
<dbReference type="InterPro" id="IPR015927">
    <property type="entry name" value="Peptidase_S24_S26A/B/C"/>
</dbReference>
<dbReference type="PANTHER" id="PTHR40661">
    <property type="match status" value="1"/>
</dbReference>
<keyword evidence="3" id="KW-0804">Transcription</keyword>
<reference evidence="5" key="1">
    <citation type="journal article" date="2023" name="Int. J. Syst. Evol. Microbiol.">
        <title>&lt;i&gt;Shewanella septentrionalis&lt;/i&gt; sp. nov. and &lt;i&gt;Shewanella holmiensis&lt;/i&gt; sp. nov., isolated from Baltic Sea water and sediments.</title>
        <authorList>
            <person name="Martin-Rodriguez A.J."/>
            <person name="Thorell K."/>
            <person name="Joffre E."/>
            <person name="Jensie-Markopoulos S."/>
            <person name="Moore E.R.B."/>
            <person name="Sjoling A."/>
        </authorList>
    </citation>
    <scope>NUCLEOTIDE SEQUENCE</scope>
    <source>
        <strain evidence="5">SP1W3</strain>
    </source>
</reference>
<evidence type="ECO:0000259" key="4">
    <source>
        <dbReference type="PROSITE" id="PS50943"/>
    </source>
</evidence>
<evidence type="ECO:0000313" key="6">
    <source>
        <dbReference type="Proteomes" id="UP001155604"/>
    </source>
</evidence>
<evidence type="ECO:0000256" key="1">
    <source>
        <dbReference type="ARBA" id="ARBA00023015"/>
    </source>
</evidence>